<protein>
    <recommendedName>
        <fullName evidence="3">histidine kinase</fullName>
        <ecNumber evidence="3">2.7.13.3</ecNumber>
    </recommendedName>
</protein>
<keyword evidence="18" id="KW-1185">Reference proteome</keyword>
<evidence type="ECO:0000256" key="14">
    <source>
        <dbReference type="SAM" id="Phobius"/>
    </source>
</evidence>
<dbReference type="CDD" id="cd00082">
    <property type="entry name" value="HisKA"/>
    <property type="match status" value="1"/>
</dbReference>
<dbReference type="SUPFAM" id="SSF158472">
    <property type="entry name" value="HAMP domain-like"/>
    <property type="match status" value="1"/>
</dbReference>
<evidence type="ECO:0000256" key="9">
    <source>
        <dbReference type="ARBA" id="ARBA00022777"/>
    </source>
</evidence>
<evidence type="ECO:0000256" key="1">
    <source>
        <dbReference type="ARBA" id="ARBA00000085"/>
    </source>
</evidence>
<evidence type="ECO:0000313" key="18">
    <source>
        <dbReference type="Proteomes" id="UP000321558"/>
    </source>
</evidence>
<dbReference type="GO" id="GO:0005524">
    <property type="term" value="F:ATP binding"/>
    <property type="evidence" value="ECO:0007669"/>
    <property type="project" value="UniProtKB-KW"/>
</dbReference>
<evidence type="ECO:0000256" key="3">
    <source>
        <dbReference type="ARBA" id="ARBA00012438"/>
    </source>
</evidence>
<dbReference type="PANTHER" id="PTHR45528">
    <property type="entry name" value="SENSOR HISTIDINE KINASE CPXA"/>
    <property type="match status" value="1"/>
</dbReference>
<evidence type="ECO:0000256" key="7">
    <source>
        <dbReference type="ARBA" id="ARBA00022692"/>
    </source>
</evidence>
<dbReference type="Gene3D" id="1.10.287.130">
    <property type="match status" value="1"/>
</dbReference>
<reference evidence="17 18" key="1">
    <citation type="submission" date="2019-07" db="EMBL/GenBank/DDBJ databases">
        <title>Whole genome shotgun sequence of Oceanobacillus sojae NBRC 105379.</title>
        <authorList>
            <person name="Hosoyama A."/>
            <person name="Uohara A."/>
            <person name="Ohji S."/>
            <person name="Ichikawa N."/>
        </authorList>
    </citation>
    <scope>NUCLEOTIDE SEQUENCE [LARGE SCALE GENOMIC DNA]</scope>
    <source>
        <strain evidence="17 18">NBRC 105379</strain>
    </source>
</reference>
<keyword evidence="5" id="KW-0597">Phosphoprotein</keyword>
<dbReference type="Proteomes" id="UP000321558">
    <property type="component" value="Unassembled WGS sequence"/>
</dbReference>
<dbReference type="PROSITE" id="PS50885">
    <property type="entry name" value="HAMP"/>
    <property type="match status" value="1"/>
</dbReference>
<comment type="caution">
    <text evidence="17">The sequence shown here is derived from an EMBL/GenBank/DDBJ whole genome shotgun (WGS) entry which is preliminary data.</text>
</comment>
<feature type="domain" description="HAMP" evidence="16">
    <location>
        <begin position="65"/>
        <end position="117"/>
    </location>
</feature>
<dbReference type="InterPro" id="IPR003594">
    <property type="entry name" value="HATPase_dom"/>
</dbReference>
<dbReference type="SMART" id="SM00388">
    <property type="entry name" value="HisKA"/>
    <property type="match status" value="1"/>
</dbReference>
<dbReference type="Pfam" id="PF02518">
    <property type="entry name" value="HATPase_c"/>
    <property type="match status" value="1"/>
</dbReference>
<dbReference type="SUPFAM" id="SSF55874">
    <property type="entry name" value="ATPase domain of HSP90 chaperone/DNA topoisomerase II/histidine kinase"/>
    <property type="match status" value="1"/>
</dbReference>
<dbReference type="Gene3D" id="3.30.565.10">
    <property type="entry name" value="Histidine kinase-like ATPase, C-terminal domain"/>
    <property type="match status" value="1"/>
</dbReference>
<dbReference type="InterPro" id="IPR036890">
    <property type="entry name" value="HATPase_C_sf"/>
</dbReference>
<feature type="domain" description="Histidine kinase" evidence="15">
    <location>
        <begin position="125"/>
        <end position="338"/>
    </location>
</feature>
<evidence type="ECO:0000256" key="13">
    <source>
        <dbReference type="ARBA" id="ARBA00023136"/>
    </source>
</evidence>
<dbReference type="Gene3D" id="6.10.340.10">
    <property type="match status" value="1"/>
</dbReference>
<proteinExistence type="predicted"/>
<evidence type="ECO:0000256" key="12">
    <source>
        <dbReference type="ARBA" id="ARBA00023012"/>
    </source>
</evidence>
<dbReference type="InterPro" id="IPR004358">
    <property type="entry name" value="Sig_transdc_His_kin-like_C"/>
</dbReference>
<dbReference type="Pfam" id="PF00512">
    <property type="entry name" value="HisKA"/>
    <property type="match status" value="1"/>
</dbReference>
<dbReference type="EMBL" id="BJYM01000019">
    <property type="protein sequence ID" value="GEN89176.1"/>
    <property type="molecule type" value="Genomic_DNA"/>
</dbReference>
<dbReference type="GO" id="GO:0000155">
    <property type="term" value="F:phosphorelay sensor kinase activity"/>
    <property type="evidence" value="ECO:0007669"/>
    <property type="project" value="InterPro"/>
</dbReference>
<dbReference type="PRINTS" id="PR00344">
    <property type="entry name" value="BCTRLSENSOR"/>
</dbReference>
<evidence type="ECO:0000313" key="17">
    <source>
        <dbReference type="EMBL" id="GEN89176.1"/>
    </source>
</evidence>
<evidence type="ECO:0000256" key="4">
    <source>
        <dbReference type="ARBA" id="ARBA00022475"/>
    </source>
</evidence>
<dbReference type="InterPro" id="IPR003660">
    <property type="entry name" value="HAMP_dom"/>
</dbReference>
<evidence type="ECO:0000256" key="10">
    <source>
        <dbReference type="ARBA" id="ARBA00022840"/>
    </source>
</evidence>
<evidence type="ECO:0000256" key="5">
    <source>
        <dbReference type="ARBA" id="ARBA00022553"/>
    </source>
</evidence>
<dbReference type="Pfam" id="PF00672">
    <property type="entry name" value="HAMP"/>
    <property type="match status" value="1"/>
</dbReference>
<evidence type="ECO:0000259" key="15">
    <source>
        <dbReference type="PROSITE" id="PS50109"/>
    </source>
</evidence>
<comment type="subcellular location">
    <subcellularLocation>
        <location evidence="2">Cell membrane</location>
        <topology evidence="2">Multi-pass membrane protein</topology>
    </subcellularLocation>
</comment>
<comment type="catalytic activity">
    <reaction evidence="1">
        <text>ATP + protein L-histidine = ADP + protein N-phospho-L-histidine.</text>
        <dbReference type="EC" id="2.7.13.3"/>
    </reaction>
</comment>
<keyword evidence="6" id="KW-0808">Transferase</keyword>
<sequence length="338" mass="39175">MIVIVAFVMLSSWAIYNTACMLADGLTSMTEQKQNQFQATLFQYLWIFSISAVILGSLIHFYLTKKMIQPLRELIQSTKEMKQGQYPSSIHVKGNGEVGELIRHFNDLVQQLETNEQQRKNLVSDLSHEFRTPLTNLNGYLLALQKGVMEGDKNLYQSLYAESFKLTQLVEQMEQLKEWDDMQIYSFHEKELTNMKEFIERSIKIFHWPLEKKQIELKTDIQTGTAVINRTSISQVISNLMDNAIRYYDDAGPINIKGEKIHNEYKVSITGPGRSLSEKDNERIFERFYRIETSRSREFGGSGLGLAISKEIIERHYGKIDVHSEAHVHTFWFVIPCS</sequence>
<evidence type="ECO:0000256" key="2">
    <source>
        <dbReference type="ARBA" id="ARBA00004651"/>
    </source>
</evidence>
<evidence type="ECO:0000259" key="16">
    <source>
        <dbReference type="PROSITE" id="PS50885"/>
    </source>
</evidence>
<feature type="transmembrane region" description="Helical" evidence="14">
    <location>
        <begin position="44"/>
        <end position="63"/>
    </location>
</feature>
<dbReference type="EC" id="2.7.13.3" evidence="3"/>
<keyword evidence="8" id="KW-0547">Nucleotide-binding</keyword>
<dbReference type="SMART" id="SM00387">
    <property type="entry name" value="HATPase_c"/>
    <property type="match status" value="1"/>
</dbReference>
<dbReference type="CDD" id="cd00075">
    <property type="entry name" value="HATPase"/>
    <property type="match status" value="1"/>
</dbReference>
<keyword evidence="7 14" id="KW-0812">Transmembrane</keyword>
<dbReference type="InterPro" id="IPR005467">
    <property type="entry name" value="His_kinase_dom"/>
</dbReference>
<keyword evidence="10" id="KW-0067">ATP-binding</keyword>
<dbReference type="CDD" id="cd06225">
    <property type="entry name" value="HAMP"/>
    <property type="match status" value="1"/>
</dbReference>
<keyword evidence="4" id="KW-1003">Cell membrane</keyword>
<accession>A0A511ZP00</accession>
<dbReference type="GO" id="GO:0005886">
    <property type="term" value="C:plasma membrane"/>
    <property type="evidence" value="ECO:0007669"/>
    <property type="project" value="UniProtKB-SubCell"/>
</dbReference>
<dbReference type="STRING" id="582851.GCA_900162665_02227"/>
<name>A0A511ZP00_9BACI</name>
<dbReference type="PANTHER" id="PTHR45528:SF1">
    <property type="entry name" value="SENSOR HISTIDINE KINASE CPXA"/>
    <property type="match status" value="1"/>
</dbReference>
<evidence type="ECO:0000256" key="11">
    <source>
        <dbReference type="ARBA" id="ARBA00022989"/>
    </source>
</evidence>
<evidence type="ECO:0000256" key="6">
    <source>
        <dbReference type="ARBA" id="ARBA00022679"/>
    </source>
</evidence>
<keyword evidence="12" id="KW-0902">Two-component regulatory system</keyword>
<dbReference type="SUPFAM" id="SSF47384">
    <property type="entry name" value="Homodimeric domain of signal transducing histidine kinase"/>
    <property type="match status" value="1"/>
</dbReference>
<dbReference type="InterPro" id="IPR036097">
    <property type="entry name" value="HisK_dim/P_sf"/>
</dbReference>
<dbReference type="InterPro" id="IPR003661">
    <property type="entry name" value="HisK_dim/P_dom"/>
</dbReference>
<keyword evidence="13 14" id="KW-0472">Membrane</keyword>
<dbReference type="PROSITE" id="PS50109">
    <property type="entry name" value="HIS_KIN"/>
    <property type="match status" value="1"/>
</dbReference>
<dbReference type="SMART" id="SM00304">
    <property type="entry name" value="HAMP"/>
    <property type="match status" value="1"/>
</dbReference>
<dbReference type="FunFam" id="3.30.565.10:FF:000006">
    <property type="entry name" value="Sensor histidine kinase WalK"/>
    <property type="match status" value="1"/>
</dbReference>
<organism evidence="17 18">
    <name type="scientific">Oceanobacillus sojae</name>
    <dbReference type="NCBI Taxonomy" id="582851"/>
    <lineage>
        <taxon>Bacteria</taxon>
        <taxon>Bacillati</taxon>
        <taxon>Bacillota</taxon>
        <taxon>Bacilli</taxon>
        <taxon>Bacillales</taxon>
        <taxon>Bacillaceae</taxon>
        <taxon>Oceanobacillus</taxon>
    </lineage>
</organism>
<keyword evidence="9" id="KW-0418">Kinase</keyword>
<dbReference type="AlphaFoldDB" id="A0A511ZP00"/>
<keyword evidence="11 14" id="KW-1133">Transmembrane helix</keyword>
<gene>
    <name evidence="17" type="ORF">OSO01_39150</name>
</gene>
<dbReference type="InterPro" id="IPR050398">
    <property type="entry name" value="HssS/ArlS-like"/>
</dbReference>
<evidence type="ECO:0000256" key="8">
    <source>
        <dbReference type="ARBA" id="ARBA00022741"/>
    </source>
</evidence>